<dbReference type="PANTHER" id="PTHR12988">
    <property type="entry name" value="SPHINGOMYELIN PHOSPHODIESTERASE 4"/>
    <property type="match status" value="1"/>
</dbReference>
<name>A0A6P6YDE8_DERPT</name>
<evidence type="ECO:0000313" key="8">
    <source>
        <dbReference type="RefSeq" id="XP_027203473.1"/>
    </source>
</evidence>
<dbReference type="GO" id="GO:0046513">
    <property type="term" value="P:ceramide biosynthetic process"/>
    <property type="evidence" value="ECO:0007669"/>
    <property type="project" value="TreeGrafter"/>
</dbReference>
<dbReference type="Proteomes" id="UP000515146">
    <property type="component" value="Unplaced"/>
</dbReference>
<evidence type="ECO:0000313" key="7">
    <source>
        <dbReference type="Proteomes" id="UP000515146"/>
    </source>
</evidence>
<dbReference type="FunCoup" id="A0A6P6YDE8">
    <property type="interactions" value="1344"/>
</dbReference>
<organism evidence="7 8">
    <name type="scientific">Dermatophagoides pteronyssinus</name>
    <name type="common">European house dust mite</name>
    <dbReference type="NCBI Taxonomy" id="6956"/>
    <lineage>
        <taxon>Eukaryota</taxon>
        <taxon>Metazoa</taxon>
        <taxon>Ecdysozoa</taxon>
        <taxon>Arthropoda</taxon>
        <taxon>Chelicerata</taxon>
        <taxon>Arachnida</taxon>
        <taxon>Acari</taxon>
        <taxon>Acariformes</taxon>
        <taxon>Sarcoptiformes</taxon>
        <taxon>Astigmata</taxon>
        <taxon>Psoroptidia</taxon>
        <taxon>Analgoidea</taxon>
        <taxon>Pyroglyphidae</taxon>
        <taxon>Dermatophagoidinae</taxon>
        <taxon>Dermatophagoides</taxon>
    </lineage>
</organism>
<dbReference type="RefSeq" id="XP_027203473.1">
    <property type="nucleotide sequence ID" value="XM_027347672.1"/>
</dbReference>
<feature type="region of interest" description="Disordered" evidence="5">
    <location>
        <begin position="285"/>
        <end position="329"/>
    </location>
</feature>
<dbReference type="OrthoDB" id="10251508at2759"/>
<dbReference type="PANTHER" id="PTHR12988:SF6">
    <property type="entry name" value="SPHINGOMYELIN PHOSPHODIESTERASE 4"/>
    <property type="match status" value="1"/>
</dbReference>
<keyword evidence="4 6" id="KW-0472">Membrane</keyword>
<feature type="compositionally biased region" description="Polar residues" evidence="5">
    <location>
        <begin position="289"/>
        <end position="303"/>
    </location>
</feature>
<feature type="transmembrane region" description="Helical" evidence="6">
    <location>
        <begin position="945"/>
        <end position="967"/>
    </location>
</feature>
<dbReference type="GO" id="GO:0050290">
    <property type="term" value="F:sphingomyelin phosphodiesterase D activity"/>
    <property type="evidence" value="ECO:0007669"/>
    <property type="project" value="InterPro"/>
</dbReference>
<evidence type="ECO:0000256" key="3">
    <source>
        <dbReference type="ARBA" id="ARBA00022989"/>
    </source>
</evidence>
<evidence type="ECO:0000256" key="4">
    <source>
        <dbReference type="ARBA" id="ARBA00023136"/>
    </source>
</evidence>
<feature type="transmembrane region" description="Helical" evidence="6">
    <location>
        <begin position="973"/>
        <end position="990"/>
    </location>
</feature>
<comment type="subcellular location">
    <subcellularLocation>
        <location evidence="1">Membrane</location>
        <topology evidence="1">Single-pass membrane protein</topology>
    </subcellularLocation>
</comment>
<dbReference type="AlphaFoldDB" id="A0A6P6YDE8"/>
<accession>A0A6P6YDE8</accession>
<evidence type="ECO:0000256" key="1">
    <source>
        <dbReference type="ARBA" id="ARBA00004167"/>
    </source>
</evidence>
<dbReference type="InParanoid" id="A0A6P6YDE8"/>
<dbReference type="KEGG" id="dpte:113797313"/>
<dbReference type="OMA" id="EERGKIH"/>
<reference evidence="8" key="1">
    <citation type="submission" date="2025-08" db="UniProtKB">
        <authorList>
            <consortium name="RefSeq"/>
        </authorList>
    </citation>
    <scope>IDENTIFICATION</scope>
    <source>
        <strain evidence="8">Airmid</strain>
    </source>
</reference>
<evidence type="ECO:0000256" key="6">
    <source>
        <dbReference type="SAM" id="Phobius"/>
    </source>
</evidence>
<dbReference type="GO" id="GO:0006685">
    <property type="term" value="P:sphingomyelin catabolic process"/>
    <property type="evidence" value="ECO:0007669"/>
    <property type="project" value="TreeGrafter"/>
</dbReference>
<dbReference type="InterPro" id="IPR024129">
    <property type="entry name" value="Sphingomy_SMPD4"/>
</dbReference>
<evidence type="ECO:0000256" key="5">
    <source>
        <dbReference type="SAM" id="MobiDB-lite"/>
    </source>
</evidence>
<dbReference type="GeneID" id="113797313"/>
<sequence length="993" mass="114725">MYNSTRPINTMTISDQGYMSLPFQIRFENALKESNILVKCKLLTDLIYESTSTNIKEMQHRYVLLIEDIFGCNQYGTNNWRLRSLTKESTPKEFDSIFFLLCIDGPVFKLIRHLMSNDQTMHNRHEFSIGYLPLSLRNQFDNPQSQQQQHHLFMDKMSTPSTLSLNSFEFFLFHFACYITRETVQSPPSSFNQSLLSSSGSNEDTINVLYYILLENYLEFFVPIIDHSNVMKSATISTSPTSNNNNMMMMTNSNLFDMKSSSLWKSLSSTTTNLLNLSSINGLHRHDGQQQQQPLSGRSMNQNVGGGGEQRNDFYFGSNKNQQQRQQQGSSILNPAIFNQFQQQQQNVMLNNNNQGMMMMMINDQNDPIGNVSYKCDIVIRIFSEIWLSNSFTISRGGGGGNAFSIDQRSSPSSSLRMIPAGHFNITIEHMRVVRIFIKHLHYFSNSSIMKNKYNDYSIISSGDQINSGGFISGSLNASLDDLKRSLWTSKYMIQKNLYSFLRIVFDRWPNDSSFRIPLETWLSYIQPWRYIPGHNSNETLNNLDRYDWRRFIDENIVFYTVLFRQVITRITKQLDLCSANNSLLLYRVLKVFGQDNLKEMMKKSEMKFFNNNGDLSTNLTTTPTTGGYVRQASPLFSHHHHHHQQSQSSPYHHHRIHNDKNITLMDSEIVQSDYISIFSSGFRDQIIELLLKIAKSLHTVTELQTKSSSLSSSTTNKNRNKSESGIFESIVNFFTIDYAVHHQSNKPNSNVNYEKIRNHLNASIEFISSIFDIPQQSIETILANARKSIINDQDDDNNVDEMIINNHDHSHHHHRKEDIYEMIDGVPKLTEYGLSQIMNGSLKLEKLPKIVEGNPDEQPVRSFEIGLLVRLTLFLSTLINRKFGQIFQTYYDQPNLYGAFCRTILSPPVSYAYYERSLSTTTDHNLGHRKPAIKINQLPPRINLRFMSSYGFILQSFLFLCFLWLSRCLNCVGIYMMIIFITIFINLLCKVL</sequence>
<proteinExistence type="predicted"/>
<protein>
    <submittedName>
        <fullName evidence="8">Sphingomyelin phosphodiesterase 4-like</fullName>
    </submittedName>
</protein>
<dbReference type="Pfam" id="PF14724">
    <property type="entry name" value="mit_SMPDase"/>
    <property type="match status" value="2"/>
</dbReference>
<keyword evidence="2 6" id="KW-0812">Transmembrane</keyword>
<keyword evidence="3 6" id="KW-1133">Transmembrane helix</keyword>
<dbReference type="GO" id="GO:0016020">
    <property type="term" value="C:membrane"/>
    <property type="evidence" value="ECO:0007669"/>
    <property type="project" value="UniProtKB-SubCell"/>
</dbReference>
<keyword evidence="7" id="KW-1185">Reference proteome</keyword>
<evidence type="ECO:0000256" key="2">
    <source>
        <dbReference type="ARBA" id="ARBA00022692"/>
    </source>
</evidence>
<gene>
    <name evidence="8" type="primary">LOC113797313</name>
</gene>
<dbReference type="GO" id="GO:0046475">
    <property type="term" value="P:glycerophospholipid catabolic process"/>
    <property type="evidence" value="ECO:0007669"/>
    <property type="project" value="TreeGrafter"/>
</dbReference>